<reference evidence="3 4" key="1">
    <citation type="submission" date="2016-10" db="EMBL/GenBank/DDBJ databases">
        <authorList>
            <person name="de Groot N.N."/>
        </authorList>
    </citation>
    <scope>NUCLEOTIDE SEQUENCE [LARGE SCALE GENOMIC DNA]</scope>
    <source>
        <strain evidence="3 4">LMG 18387</strain>
    </source>
</reference>
<accession>A0A1G8AMY3</accession>
<protein>
    <submittedName>
        <fullName evidence="3">GHH signature containing HNH/Endo VII superfamily nuclease toxin 2</fullName>
    </submittedName>
</protein>
<evidence type="ECO:0000256" key="1">
    <source>
        <dbReference type="SAM" id="MobiDB-lite"/>
    </source>
</evidence>
<evidence type="ECO:0000259" key="2">
    <source>
        <dbReference type="Pfam" id="PF15635"/>
    </source>
</evidence>
<feature type="region of interest" description="Disordered" evidence="1">
    <location>
        <begin position="366"/>
        <end position="405"/>
    </location>
</feature>
<feature type="domain" description="Tox-GHH2" evidence="2">
    <location>
        <begin position="251"/>
        <end position="357"/>
    </location>
</feature>
<name>A0A1G8AMY3_9GAMM</name>
<proteinExistence type="predicted"/>
<gene>
    <name evidence="3" type="ORF">SAMN05216588_103236</name>
</gene>
<dbReference type="InterPro" id="IPR028917">
    <property type="entry name" value="Tox-GHH2_domain"/>
</dbReference>
<dbReference type="Pfam" id="PF15635">
    <property type="entry name" value="Tox-GHH2"/>
    <property type="match status" value="1"/>
</dbReference>
<dbReference type="EMBL" id="FNDG01000003">
    <property type="protein sequence ID" value="SDH22277.1"/>
    <property type="molecule type" value="Genomic_DNA"/>
</dbReference>
<dbReference type="RefSeq" id="WP_084303725.1">
    <property type="nucleotide sequence ID" value="NZ_FNDG01000003.1"/>
</dbReference>
<dbReference type="Pfam" id="PF13665">
    <property type="entry name" value="Tox-PAAR-like"/>
    <property type="match status" value="1"/>
</dbReference>
<dbReference type="AlphaFoldDB" id="A0A1G8AMY3"/>
<dbReference type="STRING" id="29435.SAMN05216588_103236"/>
<feature type="compositionally biased region" description="Polar residues" evidence="1">
    <location>
        <begin position="370"/>
        <end position="381"/>
    </location>
</feature>
<sequence>MANEVYANNREISCKSASGKSIAAFPDVCFTPPQTPPMPMGIPIPYPNTGLSSDTTKGTRTIRITRKEVMLKNKSYYKTSYGDEPGCAPKKGILTGKIKGKVYFTSWSMDVKFEGKNVVRHMDLTTHNHGSMPGNTPPWPYLDKNAMGGGEGPCKEDVAKEKDACAAYIPYGDQDPCPPTTELARVKKLRSLAAKGSPARDQANAKVKSAYEKLATKNQANKCLQARRCRLVPYKPKGRGKNRQPGCCPGQTGHHLIEASAFLEPGTRKEGGSLRAQFANSKYDLDQAPCVCAEGPDNTTATHGLMHTYQGVRAKKLAPDGVWTLRQATECGAASVNMVFQGGCNEKCLQAQLHAYHGNADVGVGPATKIPSSPSGKTESTVAEKAWQQYDKGKRILENPGDISR</sequence>
<dbReference type="Proteomes" id="UP000198606">
    <property type="component" value="Unassembled WGS sequence"/>
</dbReference>
<organism evidence="3 4">
    <name type="scientific">Phytopseudomonas flavescens</name>
    <dbReference type="NCBI Taxonomy" id="29435"/>
    <lineage>
        <taxon>Bacteria</taxon>
        <taxon>Pseudomonadati</taxon>
        <taxon>Pseudomonadota</taxon>
        <taxon>Gammaproteobacteria</taxon>
        <taxon>Pseudomonadales</taxon>
        <taxon>Pseudomonadaceae</taxon>
        <taxon>Phytopseudomonas</taxon>
    </lineage>
</organism>
<evidence type="ECO:0000313" key="3">
    <source>
        <dbReference type="EMBL" id="SDH22277.1"/>
    </source>
</evidence>
<evidence type="ECO:0000313" key="4">
    <source>
        <dbReference type="Proteomes" id="UP000198606"/>
    </source>
</evidence>